<dbReference type="Gene3D" id="3.40.50.1400">
    <property type="match status" value="1"/>
</dbReference>
<name>A0AB39UXE5_9GAMM</name>
<evidence type="ECO:0000256" key="2">
    <source>
        <dbReference type="ARBA" id="ARBA00023239"/>
    </source>
</evidence>
<proteinExistence type="predicted"/>
<dbReference type="Pfam" id="PF01903">
    <property type="entry name" value="CbiX"/>
    <property type="match status" value="1"/>
</dbReference>
<dbReference type="GO" id="GO:0046872">
    <property type="term" value="F:metal ion binding"/>
    <property type="evidence" value="ECO:0007669"/>
    <property type="project" value="UniProtKB-KW"/>
</dbReference>
<dbReference type="CDD" id="cd03416">
    <property type="entry name" value="CbiX_SirB_N"/>
    <property type="match status" value="1"/>
</dbReference>
<dbReference type="PANTHER" id="PTHR33542">
    <property type="entry name" value="SIROHYDROCHLORIN FERROCHELATASE, CHLOROPLASTIC"/>
    <property type="match status" value="1"/>
</dbReference>
<dbReference type="InterPro" id="IPR002762">
    <property type="entry name" value="CbiX-like"/>
</dbReference>
<protein>
    <submittedName>
        <fullName evidence="3">CbiX/SirB N-terminal domain-containing protein</fullName>
    </submittedName>
</protein>
<evidence type="ECO:0000256" key="1">
    <source>
        <dbReference type="ARBA" id="ARBA00022723"/>
    </source>
</evidence>
<dbReference type="GO" id="GO:0016829">
    <property type="term" value="F:lyase activity"/>
    <property type="evidence" value="ECO:0007669"/>
    <property type="project" value="UniProtKB-KW"/>
</dbReference>
<dbReference type="InterPro" id="IPR050963">
    <property type="entry name" value="Sirohydro_Cobaltochel/CbiX"/>
</dbReference>
<reference evidence="3" key="1">
    <citation type="submission" date="2024-05" db="EMBL/GenBank/DDBJ databases">
        <title>Genome sequencing of novel strain.</title>
        <authorList>
            <person name="Ganbat D."/>
            <person name="Ganbat S."/>
            <person name="Lee S.-J."/>
        </authorList>
    </citation>
    <scope>NUCLEOTIDE SEQUENCE</scope>
    <source>
        <strain evidence="3">SMD15-11</strain>
    </source>
</reference>
<dbReference type="SUPFAM" id="SSF53800">
    <property type="entry name" value="Chelatase"/>
    <property type="match status" value="1"/>
</dbReference>
<dbReference type="AlphaFoldDB" id="A0AB39UXE5"/>
<dbReference type="EMBL" id="CP154858">
    <property type="protein sequence ID" value="XDT72675.1"/>
    <property type="molecule type" value="Genomic_DNA"/>
</dbReference>
<dbReference type="RefSeq" id="WP_369601679.1">
    <property type="nucleotide sequence ID" value="NZ_CP154858.1"/>
</dbReference>
<evidence type="ECO:0000313" key="3">
    <source>
        <dbReference type="EMBL" id="XDT72675.1"/>
    </source>
</evidence>
<keyword evidence="1" id="KW-0479">Metal-binding</keyword>
<accession>A0AB39UXE5</accession>
<sequence>MGTSVILLAHGSRDPRWKAPFEALLEEIRNVRKDVKLAYWELTEPSLESVVEACVQAGEQNLAVLPLFLAQGKHLREDLPAQIADLEARFPCTLRLLPPVGEHPEFAGFLATLVGKLIEKEGADS</sequence>
<gene>
    <name evidence="3" type="ORF">AAIA72_01440</name>
</gene>
<dbReference type="KEGG" id="tcd:AAIA72_01440"/>
<organism evidence="3">
    <name type="scientific">Thermohahella caldifontis</name>
    <dbReference type="NCBI Taxonomy" id="3142973"/>
    <lineage>
        <taxon>Bacteria</taxon>
        <taxon>Pseudomonadati</taxon>
        <taxon>Pseudomonadota</taxon>
        <taxon>Gammaproteobacteria</taxon>
        <taxon>Oceanospirillales</taxon>
        <taxon>Hahellaceae</taxon>
        <taxon>Thermohahella</taxon>
    </lineage>
</organism>
<dbReference type="PANTHER" id="PTHR33542:SF3">
    <property type="entry name" value="SIROHYDROCHLORIN FERROCHELATASE, CHLOROPLASTIC"/>
    <property type="match status" value="1"/>
</dbReference>
<keyword evidence="2" id="KW-0456">Lyase</keyword>